<dbReference type="OrthoDB" id="4473401at2759"/>
<dbReference type="eggNOG" id="KOG2254">
    <property type="taxonomic scope" value="Eukaryota"/>
</dbReference>
<dbReference type="EnsemblFungi" id="EJT80198">
    <property type="protein sequence ID" value="EJT80198"/>
    <property type="gene ID" value="GGTG_00201"/>
</dbReference>
<feature type="region of interest" description="Disordered" evidence="9">
    <location>
        <begin position="1"/>
        <end position="54"/>
    </location>
</feature>
<name>J3NG08_GAET3</name>
<dbReference type="VEuPathDB" id="FungiDB:GGTG_00201"/>
<evidence type="ECO:0000259" key="11">
    <source>
        <dbReference type="Pfam" id="PF17652"/>
    </source>
</evidence>
<evidence type="ECO:0000256" key="8">
    <source>
        <dbReference type="ARBA" id="ARBA00023326"/>
    </source>
</evidence>
<reference evidence="12" key="3">
    <citation type="submission" date="2010-09" db="EMBL/GenBank/DDBJ databases">
        <title>Annotation of Gaeumannomyces graminis var. tritici R3-111a-1.</title>
        <authorList>
            <consortium name="The Broad Institute Genome Sequencing Platform"/>
            <person name="Ma L.-J."/>
            <person name="Dead R."/>
            <person name="Young S.K."/>
            <person name="Zeng Q."/>
            <person name="Gargeya S."/>
            <person name="Fitzgerald M."/>
            <person name="Haas B."/>
            <person name="Abouelleil A."/>
            <person name="Alvarado L."/>
            <person name="Arachchi H.M."/>
            <person name="Berlin A."/>
            <person name="Brown A."/>
            <person name="Chapman S.B."/>
            <person name="Chen Z."/>
            <person name="Dunbar C."/>
            <person name="Freedman E."/>
            <person name="Gearin G."/>
            <person name="Gellesch M."/>
            <person name="Goldberg J."/>
            <person name="Griggs A."/>
            <person name="Gujja S."/>
            <person name="Heiman D."/>
            <person name="Howarth C."/>
            <person name="Larson L."/>
            <person name="Lui A."/>
            <person name="MacDonald P.J.P."/>
            <person name="Mehta T."/>
            <person name="Montmayeur A."/>
            <person name="Murphy C."/>
            <person name="Neiman D."/>
            <person name="Pearson M."/>
            <person name="Priest M."/>
            <person name="Roberts A."/>
            <person name="Saif S."/>
            <person name="Shea T."/>
            <person name="Shenoy N."/>
            <person name="Sisk P."/>
            <person name="Stolte C."/>
            <person name="Sykes S."/>
            <person name="Yandava C."/>
            <person name="Wortman J."/>
            <person name="Nusbaum C."/>
            <person name="Birren B."/>
        </authorList>
    </citation>
    <scope>NUCLEOTIDE SEQUENCE</scope>
    <source>
        <strain evidence="12">R3-111a-1</strain>
    </source>
</reference>
<feature type="domain" description="Glycosyl hydrolase family 81 N-terminal" evidence="10">
    <location>
        <begin position="92"/>
        <end position="411"/>
    </location>
</feature>
<dbReference type="STRING" id="644352.J3NG08"/>
<dbReference type="GO" id="GO:0071555">
    <property type="term" value="P:cell wall organization"/>
    <property type="evidence" value="ECO:0007669"/>
    <property type="project" value="UniProtKB-KW"/>
</dbReference>
<evidence type="ECO:0000256" key="1">
    <source>
        <dbReference type="ARBA" id="ARBA00000382"/>
    </source>
</evidence>
<keyword evidence="4" id="KW-0378">Hydrolase</keyword>
<dbReference type="Pfam" id="PF17652">
    <property type="entry name" value="Glyco_hydro81C"/>
    <property type="match status" value="1"/>
</dbReference>
<dbReference type="GeneID" id="20340659"/>
<evidence type="ECO:0000256" key="4">
    <source>
        <dbReference type="ARBA" id="ARBA00022801"/>
    </source>
</evidence>
<dbReference type="FunFam" id="1.10.287.1170:FF:000001">
    <property type="entry name" value="Endo-1,3-beta-glucanase Engl1"/>
    <property type="match status" value="1"/>
</dbReference>
<evidence type="ECO:0000256" key="3">
    <source>
        <dbReference type="ARBA" id="ARBA00012780"/>
    </source>
</evidence>
<keyword evidence="6" id="KW-0326">Glycosidase</keyword>
<evidence type="ECO:0000256" key="7">
    <source>
        <dbReference type="ARBA" id="ARBA00023316"/>
    </source>
</evidence>
<evidence type="ECO:0000313" key="13">
    <source>
        <dbReference type="EnsemblFungi" id="EJT80198"/>
    </source>
</evidence>
<dbReference type="Proteomes" id="UP000006039">
    <property type="component" value="Unassembled WGS sequence"/>
</dbReference>
<dbReference type="Pfam" id="PF03639">
    <property type="entry name" value="Glyco_hydro_81"/>
    <property type="match status" value="1"/>
</dbReference>
<reference evidence="13" key="4">
    <citation type="journal article" date="2015" name="G3 (Bethesda)">
        <title>Genome sequences of three phytopathogenic species of the Magnaporthaceae family of fungi.</title>
        <authorList>
            <person name="Okagaki L.H."/>
            <person name="Nunes C.C."/>
            <person name="Sailsbery J."/>
            <person name="Clay B."/>
            <person name="Brown D."/>
            <person name="John T."/>
            <person name="Oh Y."/>
            <person name="Young N."/>
            <person name="Fitzgerald M."/>
            <person name="Haas B.J."/>
            <person name="Zeng Q."/>
            <person name="Young S."/>
            <person name="Adiconis X."/>
            <person name="Fan L."/>
            <person name="Levin J.Z."/>
            <person name="Mitchell T.K."/>
            <person name="Okubara P.A."/>
            <person name="Farman M.L."/>
            <person name="Kohn L.M."/>
            <person name="Birren B."/>
            <person name="Ma L.-J."/>
            <person name="Dean R.A."/>
        </authorList>
    </citation>
    <scope>NUCLEOTIDE SEQUENCE</scope>
    <source>
        <strain evidence="13">R3-111a-1</strain>
    </source>
</reference>
<organism evidence="12">
    <name type="scientific">Gaeumannomyces tritici (strain R3-111a-1)</name>
    <name type="common">Wheat and barley take-all root rot fungus</name>
    <name type="synonym">Gaeumannomyces graminis var. tritici</name>
    <dbReference type="NCBI Taxonomy" id="644352"/>
    <lineage>
        <taxon>Eukaryota</taxon>
        <taxon>Fungi</taxon>
        <taxon>Dikarya</taxon>
        <taxon>Ascomycota</taxon>
        <taxon>Pezizomycotina</taxon>
        <taxon>Sordariomycetes</taxon>
        <taxon>Sordariomycetidae</taxon>
        <taxon>Magnaporthales</taxon>
        <taxon>Magnaporthaceae</taxon>
        <taxon>Gaeumannomyces</taxon>
    </lineage>
</organism>
<evidence type="ECO:0000256" key="5">
    <source>
        <dbReference type="ARBA" id="ARBA00023277"/>
    </source>
</evidence>
<dbReference type="FunCoup" id="J3NG08">
    <property type="interactions" value="194"/>
</dbReference>
<dbReference type="HOGENOM" id="CLU_005482_2_0_1"/>
<reference evidence="12" key="2">
    <citation type="submission" date="2010-07" db="EMBL/GenBank/DDBJ databases">
        <authorList>
            <consortium name="The Broad Institute Genome Sequencing Platform"/>
            <consortium name="Broad Institute Genome Sequencing Center for Infectious Disease"/>
            <person name="Ma L.-J."/>
            <person name="Dead R."/>
            <person name="Young S."/>
            <person name="Zeng Q."/>
            <person name="Koehrsen M."/>
            <person name="Alvarado L."/>
            <person name="Berlin A."/>
            <person name="Chapman S.B."/>
            <person name="Chen Z."/>
            <person name="Freedman E."/>
            <person name="Gellesch M."/>
            <person name="Goldberg J."/>
            <person name="Griggs A."/>
            <person name="Gujja S."/>
            <person name="Heilman E.R."/>
            <person name="Heiman D."/>
            <person name="Hepburn T."/>
            <person name="Howarth C."/>
            <person name="Jen D."/>
            <person name="Larson L."/>
            <person name="Mehta T."/>
            <person name="Neiman D."/>
            <person name="Pearson M."/>
            <person name="Roberts A."/>
            <person name="Saif S."/>
            <person name="Shea T."/>
            <person name="Shenoy N."/>
            <person name="Sisk P."/>
            <person name="Stolte C."/>
            <person name="Sykes S."/>
            <person name="Walk T."/>
            <person name="White J."/>
            <person name="Yandava C."/>
            <person name="Haas B."/>
            <person name="Nusbaum C."/>
            <person name="Birren B."/>
        </authorList>
    </citation>
    <scope>NUCLEOTIDE SEQUENCE</scope>
    <source>
        <strain evidence="12">R3-111a-1</strain>
    </source>
</reference>
<dbReference type="EC" id="3.2.1.39" evidence="3"/>
<evidence type="ECO:0000256" key="2">
    <source>
        <dbReference type="ARBA" id="ARBA00010730"/>
    </source>
</evidence>
<evidence type="ECO:0000313" key="12">
    <source>
        <dbReference type="EMBL" id="EJT80198.1"/>
    </source>
</evidence>
<feature type="domain" description="Glycosyl hydrolase family 81 C-terminal" evidence="11">
    <location>
        <begin position="419"/>
        <end position="768"/>
    </location>
</feature>
<sequence>MVFSLFNNQSLQRPANRVGSRPEPESEAPESQPDLGSLSIDPEPQFGNAGSEPGFSPVMPFAAERAVSSNIFAQPISGGTAPPAYFKRRQDHPVPRTGIASPTPLATNKFYGNLYLGGLRSPAYLHPYAVHWVKGEGVSKSWGLSISHIDASQRVFGPKEPITGASKFFINPIHIESIILSAANLGSTTALTIAEMTAFSAMAELRSNSRALPSVRIPLVQGSAFITGIYQGATPVIGTGVHFRTITRALTAPKPGVVKFKIILENGVTWLLYARNTAGSPLDLQIRNGEMAVSRNAFHGTIQIAKDPGRREAIYDQACGAYATSTELSGTVKDTIGSYTLKFKKQGLTSSPLLMFALPHMVDSFSSATAKGVTSLRLQTTTKGVGTGVLGDSWTMEEKSLPTNMGFLPWLPGKGALAISSKAKAAILPVARSEIAQDMSAQSNLDSMYFSGKALAKFATIVVAVNDMLGDKQLAQTGLKKLKDAYARFAENRQKFPLFYESAWGGVVSSASYVTGNAGMDFGNTYYNDHHFHYGYFVYTAAVIAKLDSAWGAKNRDFVNTLVRDYANPSSRDKFFPVYRNFDWFHGHSWAHGLYDTLDGNDQESSSEDAMSAYAIKMWGSAIGDRNMEARGNLQLATLARSLKYYYLYTNDNKVQPANFIGNKVAGILFENKIDHTTFFGNNIEYIQGIHMIPLLPFSPLCRSTKFVDEEWKAYFSKGRIDSVPGGWRGILIGNLAQIDAKRAFGFFSANSFDATHLDGGASRTWYMAYSAALGGL</sequence>
<gene>
    <name evidence="13" type="primary">20340659</name>
    <name evidence="12" type="ORF">GGTG_00201</name>
</gene>
<protein>
    <recommendedName>
        <fullName evidence="3">glucan endo-1,3-beta-D-glucosidase</fullName>
        <ecNumber evidence="3">3.2.1.39</ecNumber>
    </recommendedName>
</protein>
<dbReference type="PANTHER" id="PTHR31983">
    <property type="entry name" value="ENDO-1,3(4)-BETA-GLUCANASE 1"/>
    <property type="match status" value="1"/>
</dbReference>
<dbReference type="GO" id="GO:0000272">
    <property type="term" value="P:polysaccharide catabolic process"/>
    <property type="evidence" value="ECO:0007669"/>
    <property type="project" value="UniProtKB-KW"/>
</dbReference>
<dbReference type="InterPro" id="IPR040720">
    <property type="entry name" value="GH81_C"/>
</dbReference>
<dbReference type="PANTHER" id="PTHR31983:SF0">
    <property type="entry name" value="GLUCAN ENDO-1,3-BETA-D-GLUCOSIDASE 2"/>
    <property type="match status" value="1"/>
</dbReference>
<comment type="similarity">
    <text evidence="2">Belongs to the glycosyl hydrolase 81 family.</text>
</comment>
<dbReference type="GO" id="GO:0009986">
    <property type="term" value="C:cell surface"/>
    <property type="evidence" value="ECO:0007669"/>
    <property type="project" value="TreeGrafter"/>
</dbReference>
<reference evidence="13" key="5">
    <citation type="submission" date="2018-04" db="UniProtKB">
        <authorList>
            <consortium name="EnsemblFungi"/>
        </authorList>
    </citation>
    <scope>IDENTIFICATION</scope>
    <source>
        <strain evidence="13">R3-111a-1</strain>
    </source>
</reference>
<evidence type="ECO:0000313" key="14">
    <source>
        <dbReference type="Proteomes" id="UP000006039"/>
    </source>
</evidence>
<keyword evidence="5" id="KW-0119">Carbohydrate metabolism</keyword>
<dbReference type="PROSITE" id="PS52008">
    <property type="entry name" value="GH81"/>
    <property type="match status" value="1"/>
</dbReference>
<reference evidence="14" key="1">
    <citation type="submission" date="2010-07" db="EMBL/GenBank/DDBJ databases">
        <title>The genome sequence of Gaeumannomyces graminis var. tritici strain R3-111a-1.</title>
        <authorList>
            <consortium name="The Broad Institute Genome Sequencing Platform"/>
            <person name="Ma L.-J."/>
            <person name="Dead R."/>
            <person name="Young S."/>
            <person name="Zeng Q."/>
            <person name="Koehrsen M."/>
            <person name="Alvarado L."/>
            <person name="Berlin A."/>
            <person name="Chapman S.B."/>
            <person name="Chen Z."/>
            <person name="Freedman E."/>
            <person name="Gellesch M."/>
            <person name="Goldberg J."/>
            <person name="Griggs A."/>
            <person name="Gujja S."/>
            <person name="Heilman E.R."/>
            <person name="Heiman D."/>
            <person name="Hepburn T."/>
            <person name="Howarth C."/>
            <person name="Jen D."/>
            <person name="Larson L."/>
            <person name="Mehta T."/>
            <person name="Neiman D."/>
            <person name="Pearson M."/>
            <person name="Roberts A."/>
            <person name="Saif S."/>
            <person name="Shea T."/>
            <person name="Shenoy N."/>
            <person name="Sisk P."/>
            <person name="Stolte C."/>
            <person name="Sykes S."/>
            <person name="Walk T."/>
            <person name="White J."/>
            <person name="Yandava C."/>
            <person name="Haas B."/>
            <person name="Nusbaum C."/>
            <person name="Birren B."/>
        </authorList>
    </citation>
    <scope>NUCLEOTIDE SEQUENCE [LARGE SCALE GENOMIC DNA]</scope>
    <source>
        <strain evidence="14">R3-111a-1</strain>
    </source>
</reference>
<keyword evidence="8" id="KW-0624">Polysaccharide degradation</keyword>
<dbReference type="RefSeq" id="XP_009216207.1">
    <property type="nucleotide sequence ID" value="XM_009217943.1"/>
</dbReference>
<feature type="region of interest" description="Disordered" evidence="9">
    <location>
        <begin position="82"/>
        <end position="102"/>
    </location>
</feature>
<proteinExistence type="inferred from homology"/>
<dbReference type="GO" id="GO:0042973">
    <property type="term" value="F:glucan endo-1,3-beta-D-glucosidase activity"/>
    <property type="evidence" value="ECO:0007669"/>
    <property type="project" value="UniProtKB-EC"/>
</dbReference>
<dbReference type="Gene3D" id="2.70.98.30">
    <property type="entry name" value="Golgi alpha-mannosidase II, domain 4"/>
    <property type="match status" value="1"/>
</dbReference>
<evidence type="ECO:0000259" key="10">
    <source>
        <dbReference type="Pfam" id="PF03639"/>
    </source>
</evidence>
<feature type="compositionally biased region" description="Polar residues" evidence="9">
    <location>
        <begin position="1"/>
        <end position="13"/>
    </location>
</feature>
<dbReference type="AlphaFoldDB" id="J3NG08"/>
<dbReference type="Gene3D" id="1.10.287.1170">
    <property type="entry name" value="glycoside hydrolase family 81 endo-[beta] glucanase"/>
    <property type="match status" value="1"/>
</dbReference>
<keyword evidence="7" id="KW-0961">Cell wall biogenesis/degradation</keyword>
<evidence type="ECO:0000256" key="6">
    <source>
        <dbReference type="ARBA" id="ARBA00023295"/>
    </source>
</evidence>
<evidence type="ECO:0000256" key="9">
    <source>
        <dbReference type="SAM" id="MobiDB-lite"/>
    </source>
</evidence>
<dbReference type="InterPro" id="IPR005200">
    <property type="entry name" value="Endo-beta-glucanase"/>
</dbReference>
<comment type="catalytic activity">
    <reaction evidence="1">
        <text>Hydrolysis of (1-&gt;3)-beta-D-glucosidic linkages in (1-&gt;3)-beta-D-glucans.</text>
        <dbReference type="EC" id="3.2.1.39"/>
    </reaction>
</comment>
<accession>J3NG08</accession>
<keyword evidence="14" id="KW-1185">Reference proteome</keyword>
<dbReference type="InterPro" id="IPR040451">
    <property type="entry name" value="GH81_N"/>
</dbReference>
<dbReference type="EMBL" id="GL385395">
    <property type="protein sequence ID" value="EJT80198.1"/>
    <property type="molecule type" value="Genomic_DNA"/>
</dbReference>
<dbReference type="GO" id="GO:0052861">
    <property type="term" value="F:endo-1,3(4)-beta-glucanase activity"/>
    <property type="evidence" value="ECO:0007669"/>
    <property type="project" value="InterPro"/>
</dbReference>